<gene>
    <name evidence="1" type="ORF">DERP_004910</name>
</gene>
<organism evidence="1 2">
    <name type="scientific">Dermatophagoides pteronyssinus</name>
    <name type="common">European house dust mite</name>
    <dbReference type="NCBI Taxonomy" id="6956"/>
    <lineage>
        <taxon>Eukaryota</taxon>
        <taxon>Metazoa</taxon>
        <taxon>Ecdysozoa</taxon>
        <taxon>Arthropoda</taxon>
        <taxon>Chelicerata</taxon>
        <taxon>Arachnida</taxon>
        <taxon>Acari</taxon>
        <taxon>Acariformes</taxon>
        <taxon>Sarcoptiformes</taxon>
        <taxon>Astigmata</taxon>
        <taxon>Psoroptidia</taxon>
        <taxon>Analgoidea</taxon>
        <taxon>Pyroglyphidae</taxon>
        <taxon>Dermatophagoidinae</taxon>
        <taxon>Dermatophagoides</taxon>
    </lineage>
</organism>
<comment type="caution">
    <text evidence="1">The sequence shown here is derived from an EMBL/GenBank/DDBJ whole genome shotgun (WGS) entry which is preliminary data.</text>
</comment>
<dbReference type="Proteomes" id="UP000887458">
    <property type="component" value="Unassembled WGS sequence"/>
</dbReference>
<protein>
    <submittedName>
        <fullName evidence="1">Uncharacterized protein</fullName>
    </submittedName>
</protein>
<keyword evidence="2" id="KW-1185">Reference proteome</keyword>
<proteinExistence type="predicted"/>
<dbReference type="EMBL" id="NJHN03000017">
    <property type="protein sequence ID" value="KAH9425693.1"/>
    <property type="molecule type" value="Genomic_DNA"/>
</dbReference>
<reference evidence="1 2" key="1">
    <citation type="journal article" date="2018" name="J. Allergy Clin. Immunol.">
        <title>High-quality assembly of Dermatophagoides pteronyssinus genome and transcriptome reveals a wide range of novel allergens.</title>
        <authorList>
            <person name="Liu X.Y."/>
            <person name="Yang K.Y."/>
            <person name="Wang M.Q."/>
            <person name="Kwok J.S."/>
            <person name="Zeng X."/>
            <person name="Yang Z."/>
            <person name="Xiao X.J."/>
            <person name="Lau C.P."/>
            <person name="Li Y."/>
            <person name="Huang Z.M."/>
            <person name="Ba J.G."/>
            <person name="Yim A.K."/>
            <person name="Ouyang C.Y."/>
            <person name="Ngai S.M."/>
            <person name="Chan T.F."/>
            <person name="Leung E.L."/>
            <person name="Liu L."/>
            <person name="Liu Z.G."/>
            <person name="Tsui S.K."/>
        </authorList>
    </citation>
    <scope>NUCLEOTIDE SEQUENCE [LARGE SCALE GENOMIC DNA]</scope>
    <source>
        <strain evidence="1">Derp</strain>
    </source>
</reference>
<name>A0ABQ8JSV2_DERPT</name>
<reference evidence="1 2" key="2">
    <citation type="journal article" date="2022" name="Mol. Biol. Evol.">
        <title>Comparative Genomics Reveals Insights into the Divergent Evolution of Astigmatic Mites and Household Pest Adaptations.</title>
        <authorList>
            <person name="Xiong Q."/>
            <person name="Wan A.T."/>
            <person name="Liu X."/>
            <person name="Fung C.S."/>
            <person name="Xiao X."/>
            <person name="Malainual N."/>
            <person name="Hou J."/>
            <person name="Wang L."/>
            <person name="Wang M."/>
            <person name="Yang K.Y."/>
            <person name="Cui Y."/>
            <person name="Leung E.L."/>
            <person name="Nong W."/>
            <person name="Shin S.K."/>
            <person name="Au S.W."/>
            <person name="Jeong K.Y."/>
            <person name="Chew F.T."/>
            <person name="Hui J.H."/>
            <person name="Leung T.F."/>
            <person name="Tungtrongchitr A."/>
            <person name="Zhong N."/>
            <person name="Liu Z."/>
            <person name="Tsui S.K."/>
        </authorList>
    </citation>
    <scope>NUCLEOTIDE SEQUENCE [LARGE SCALE GENOMIC DNA]</scope>
    <source>
        <strain evidence="1">Derp</strain>
    </source>
</reference>
<evidence type="ECO:0000313" key="1">
    <source>
        <dbReference type="EMBL" id="KAH9425693.1"/>
    </source>
</evidence>
<evidence type="ECO:0000313" key="2">
    <source>
        <dbReference type="Proteomes" id="UP000887458"/>
    </source>
</evidence>
<accession>A0ABQ8JSV2</accession>
<sequence length="65" mass="7409">MLINKPNIPAVIMISQKLHSGRPPLTCRPRILNSTRQTLMPLYRTIPPSLIMCPMFVPGQRLINE</sequence>